<evidence type="ECO:0000313" key="16">
    <source>
        <dbReference type="Proteomes" id="UP000272729"/>
    </source>
</evidence>
<dbReference type="PANTHER" id="PTHR43078">
    <property type="entry name" value="UDP-GLUCURONIC ACID DECARBOXYLASE-RELATED"/>
    <property type="match status" value="1"/>
</dbReference>
<dbReference type="AlphaFoldDB" id="A0A495X5H5"/>
<evidence type="ECO:0000256" key="9">
    <source>
        <dbReference type="ARBA" id="ARBA00023136"/>
    </source>
</evidence>
<keyword evidence="9" id="KW-0472">Membrane</keyword>
<dbReference type="SUPFAM" id="SSF51735">
    <property type="entry name" value="NAD(P)-binding Rossmann-fold domains"/>
    <property type="match status" value="1"/>
</dbReference>
<evidence type="ECO:0000256" key="3">
    <source>
        <dbReference type="ARBA" id="ARBA00022692"/>
    </source>
</evidence>
<evidence type="ECO:0000313" key="15">
    <source>
        <dbReference type="EMBL" id="RKT68769.1"/>
    </source>
</evidence>
<evidence type="ECO:0000259" key="14">
    <source>
        <dbReference type="Pfam" id="PF01370"/>
    </source>
</evidence>
<keyword evidence="8" id="KW-0333">Golgi apparatus</keyword>
<keyword evidence="7" id="KW-0520">NAD</keyword>
<keyword evidence="10" id="KW-0325">Glycoprotein</keyword>
<proteinExistence type="predicted"/>
<keyword evidence="11" id="KW-0456">Lyase</keyword>
<evidence type="ECO:0000256" key="8">
    <source>
        <dbReference type="ARBA" id="ARBA00023034"/>
    </source>
</evidence>
<dbReference type="GO" id="GO:0070403">
    <property type="term" value="F:NAD+ binding"/>
    <property type="evidence" value="ECO:0007669"/>
    <property type="project" value="InterPro"/>
</dbReference>
<dbReference type="GO" id="GO:0033320">
    <property type="term" value="P:UDP-D-xylose biosynthetic process"/>
    <property type="evidence" value="ECO:0007669"/>
    <property type="project" value="UniProtKB-UniPathway"/>
</dbReference>
<dbReference type="PANTHER" id="PTHR43078:SF6">
    <property type="entry name" value="UDP-GLUCURONIC ACID DECARBOXYLASE 1"/>
    <property type="match status" value="1"/>
</dbReference>
<dbReference type="InterPro" id="IPR044516">
    <property type="entry name" value="UXS-like"/>
</dbReference>
<feature type="compositionally biased region" description="Basic and acidic residues" evidence="13">
    <location>
        <begin position="259"/>
        <end position="271"/>
    </location>
</feature>
<dbReference type="InterPro" id="IPR036291">
    <property type="entry name" value="NAD(P)-bd_dom_sf"/>
</dbReference>
<dbReference type="FunFam" id="3.40.50.720:FF:000065">
    <property type="entry name" value="UDP-glucuronic acid decarboxylase 1"/>
    <property type="match status" value="1"/>
</dbReference>
<dbReference type="Proteomes" id="UP000272729">
    <property type="component" value="Unassembled WGS sequence"/>
</dbReference>
<evidence type="ECO:0000256" key="10">
    <source>
        <dbReference type="ARBA" id="ARBA00023180"/>
    </source>
</evidence>
<dbReference type="UniPathway" id="UPA00796">
    <property type="reaction ID" value="UER00771"/>
</dbReference>
<dbReference type="GO" id="GO:0042732">
    <property type="term" value="P:D-xylose metabolic process"/>
    <property type="evidence" value="ECO:0007669"/>
    <property type="project" value="InterPro"/>
</dbReference>
<evidence type="ECO:0000256" key="12">
    <source>
        <dbReference type="ARBA" id="ARBA00037859"/>
    </source>
</evidence>
<evidence type="ECO:0000256" key="4">
    <source>
        <dbReference type="ARBA" id="ARBA00022793"/>
    </source>
</evidence>
<keyword evidence="3" id="KW-0812">Transmembrane</keyword>
<dbReference type="Gene3D" id="3.40.50.720">
    <property type="entry name" value="NAD(P)-binding Rossmann-like Domain"/>
    <property type="match status" value="1"/>
</dbReference>
<name>A0A495X5H5_9PSEU</name>
<sequence length="306" mass="33149">MGFERAVVTGGAGFLGSHVCEALLKRGTAVTCVDDFRTGSRDNVPAGVGVVVADVGKPLDLLGPVDLVMHLACPASPVDYLRDPVGTMKSGGLGTLHALELAKTKGARIVVASTSEVYGDPLEHPQKESYWGNVNPIGPRSVYDEAKRFGEALTCAFRREYGTNTGIVRIFNTYGPRMRTDDGRMIPTFFDQALSGEPLTVHGDGSQTRSLCHVDDLVRGLIAMAHSDHPGPINLGNPEEVTVLEVARRVVEATGSSSEIRHVEPMEDDPRRRRPDISLAREVLGWEPRIDLAEGLRRSFDRLLVG</sequence>
<keyword evidence="4" id="KW-0210">Decarboxylase</keyword>
<evidence type="ECO:0000256" key="13">
    <source>
        <dbReference type="SAM" id="MobiDB-lite"/>
    </source>
</evidence>
<comment type="subcellular location">
    <subcellularLocation>
        <location evidence="2">Golgi apparatus membrane</location>
        <topology evidence="2">Single-pass type II membrane protein</topology>
    </subcellularLocation>
    <subcellularLocation>
        <location evidence="12">Golgi apparatus</location>
        <location evidence="12">Golgi stack membrane</location>
    </subcellularLocation>
</comment>
<dbReference type="RefSeq" id="WP_121220015.1">
    <property type="nucleotide sequence ID" value="NZ_JBIUBA010000007.1"/>
</dbReference>
<accession>A0A495X5H5</accession>
<evidence type="ECO:0000256" key="2">
    <source>
        <dbReference type="ARBA" id="ARBA00004323"/>
    </source>
</evidence>
<dbReference type="EMBL" id="RBXR01000001">
    <property type="protein sequence ID" value="RKT68769.1"/>
    <property type="molecule type" value="Genomic_DNA"/>
</dbReference>
<evidence type="ECO:0000256" key="6">
    <source>
        <dbReference type="ARBA" id="ARBA00022989"/>
    </source>
</evidence>
<evidence type="ECO:0000256" key="7">
    <source>
        <dbReference type="ARBA" id="ARBA00023027"/>
    </source>
</evidence>
<gene>
    <name evidence="15" type="ORF">DFJ66_1962</name>
</gene>
<feature type="domain" description="NAD-dependent epimerase/dehydratase" evidence="14">
    <location>
        <begin position="7"/>
        <end position="236"/>
    </location>
</feature>
<reference evidence="15 16" key="1">
    <citation type="submission" date="2018-10" db="EMBL/GenBank/DDBJ databases">
        <title>Sequencing the genomes of 1000 actinobacteria strains.</title>
        <authorList>
            <person name="Klenk H.-P."/>
        </authorList>
    </citation>
    <scope>NUCLEOTIDE SEQUENCE [LARGE SCALE GENOMIC DNA]</scope>
    <source>
        <strain evidence="15 16">DSM 43911</strain>
    </source>
</reference>
<dbReference type="Pfam" id="PF01370">
    <property type="entry name" value="Epimerase"/>
    <property type="match status" value="1"/>
</dbReference>
<evidence type="ECO:0000256" key="5">
    <source>
        <dbReference type="ARBA" id="ARBA00022968"/>
    </source>
</evidence>
<dbReference type="GO" id="GO:0005737">
    <property type="term" value="C:cytoplasm"/>
    <property type="evidence" value="ECO:0007669"/>
    <property type="project" value="TreeGrafter"/>
</dbReference>
<keyword evidence="6" id="KW-1133">Transmembrane helix</keyword>
<comment type="caution">
    <text evidence="15">The sequence shown here is derived from an EMBL/GenBank/DDBJ whole genome shotgun (WGS) entry which is preliminary data.</text>
</comment>
<dbReference type="OrthoDB" id="9801785at2"/>
<comment type="cofactor">
    <cofactor evidence="1">
        <name>NAD(+)</name>
        <dbReference type="ChEBI" id="CHEBI:57540"/>
    </cofactor>
</comment>
<protein>
    <submittedName>
        <fullName evidence="15">dTDP-glucose 4,6-dehydratase</fullName>
    </submittedName>
</protein>
<dbReference type="GO" id="GO:0048040">
    <property type="term" value="F:UDP-glucuronate decarboxylase activity"/>
    <property type="evidence" value="ECO:0007669"/>
    <property type="project" value="TreeGrafter"/>
</dbReference>
<keyword evidence="16" id="KW-1185">Reference proteome</keyword>
<evidence type="ECO:0000256" key="11">
    <source>
        <dbReference type="ARBA" id="ARBA00023239"/>
    </source>
</evidence>
<evidence type="ECO:0000256" key="1">
    <source>
        <dbReference type="ARBA" id="ARBA00001911"/>
    </source>
</evidence>
<organism evidence="15 16">
    <name type="scientific">Saccharothrix variisporea</name>
    <dbReference type="NCBI Taxonomy" id="543527"/>
    <lineage>
        <taxon>Bacteria</taxon>
        <taxon>Bacillati</taxon>
        <taxon>Actinomycetota</taxon>
        <taxon>Actinomycetes</taxon>
        <taxon>Pseudonocardiales</taxon>
        <taxon>Pseudonocardiaceae</taxon>
        <taxon>Saccharothrix</taxon>
    </lineage>
</organism>
<keyword evidence="5" id="KW-0735">Signal-anchor</keyword>
<feature type="region of interest" description="Disordered" evidence="13">
    <location>
        <begin position="255"/>
        <end position="274"/>
    </location>
</feature>
<dbReference type="InterPro" id="IPR001509">
    <property type="entry name" value="Epimerase_deHydtase"/>
</dbReference>